<keyword evidence="2" id="KW-1185">Reference proteome</keyword>
<reference evidence="1 2" key="1">
    <citation type="journal article" date="2020" name="IScience">
        <title>Genome Sequencing of the Endangered Kingdonia uniflora (Circaeasteraceae, Ranunculales) Reveals Potential Mechanisms of Evolutionary Specialization.</title>
        <authorList>
            <person name="Sun Y."/>
            <person name="Deng T."/>
            <person name="Zhang A."/>
            <person name="Moore M.J."/>
            <person name="Landis J.B."/>
            <person name="Lin N."/>
            <person name="Zhang H."/>
            <person name="Zhang X."/>
            <person name="Huang J."/>
            <person name="Zhang X."/>
            <person name="Sun H."/>
            <person name="Wang H."/>
        </authorList>
    </citation>
    <scope>NUCLEOTIDE SEQUENCE [LARGE SCALE GENOMIC DNA]</scope>
    <source>
        <strain evidence="1">TB1705</strain>
        <tissue evidence="1">Leaf</tissue>
    </source>
</reference>
<organism evidence="1 2">
    <name type="scientific">Kingdonia uniflora</name>
    <dbReference type="NCBI Taxonomy" id="39325"/>
    <lineage>
        <taxon>Eukaryota</taxon>
        <taxon>Viridiplantae</taxon>
        <taxon>Streptophyta</taxon>
        <taxon>Embryophyta</taxon>
        <taxon>Tracheophyta</taxon>
        <taxon>Spermatophyta</taxon>
        <taxon>Magnoliopsida</taxon>
        <taxon>Ranunculales</taxon>
        <taxon>Circaeasteraceae</taxon>
        <taxon>Kingdonia</taxon>
    </lineage>
</organism>
<name>A0A7J7MHB6_9MAGN</name>
<sequence length="72" mass="8007">MISNNNSILFTSSRIKINNSNNSESNGFISSHGRDNFRTQEVFPSSNVFIRGEPDLSISISSQDCSYSTRIS</sequence>
<comment type="caution">
    <text evidence="1">The sequence shown here is derived from an EMBL/GenBank/DDBJ whole genome shotgun (WGS) entry which is preliminary data.</text>
</comment>
<evidence type="ECO:0000313" key="2">
    <source>
        <dbReference type="Proteomes" id="UP000541444"/>
    </source>
</evidence>
<protein>
    <submittedName>
        <fullName evidence="1">Uncharacterized protein</fullName>
    </submittedName>
</protein>
<accession>A0A7J7MHB6</accession>
<evidence type="ECO:0000313" key="1">
    <source>
        <dbReference type="EMBL" id="KAF6154251.1"/>
    </source>
</evidence>
<dbReference type="EMBL" id="JACGCM010001506">
    <property type="protein sequence ID" value="KAF6154251.1"/>
    <property type="molecule type" value="Genomic_DNA"/>
</dbReference>
<dbReference type="Proteomes" id="UP000541444">
    <property type="component" value="Unassembled WGS sequence"/>
</dbReference>
<dbReference type="AlphaFoldDB" id="A0A7J7MHB6"/>
<gene>
    <name evidence="1" type="ORF">GIB67_042825</name>
</gene>
<proteinExistence type="predicted"/>